<protein>
    <submittedName>
        <fullName evidence="1">DUF4845 domain-containing protein</fullName>
    </submittedName>
</protein>
<name>A0A2K9A3A1_9GAMM</name>
<dbReference type="RefSeq" id="WP_018625420.1">
    <property type="nucleotide sequence ID" value="NZ_BMGO01000002.1"/>
</dbReference>
<sequence>MLNKKYQDGMTGAGWVIVLAIVLFFMFMLIKLTPAYLEYFSIKSSMASVAEQNVGNSSTGEIRRLLEGRFNINEVKSVKASDAKIKDITGGRALYIKYERRIPLFGNISALLEFENEVPLN</sequence>
<gene>
    <name evidence="1" type="ORF">CW740_03430</name>
</gene>
<proteinExistence type="predicted"/>
<dbReference type="EMBL" id="CP025120">
    <property type="protein sequence ID" value="AUD78345.1"/>
    <property type="molecule type" value="Genomic_DNA"/>
</dbReference>
<evidence type="ECO:0000313" key="2">
    <source>
        <dbReference type="Proteomes" id="UP000232693"/>
    </source>
</evidence>
<dbReference type="OrthoDB" id="6078083at2"/>
<keyword evidence="2" id="KW-1185">Reference proteome</keyword>
<dbReference type="Proteomes" id="UP000232693">
    <property type="component" value="Chromosome"/>
</dbReference>
<accession>A0A2K9A3A1</accession>
<dbReference type="Pfam" id="PF16137">
    <property type="entry name" value="DUF4845"/>
    <property type="match status" value="1"/>
</dbReference>
<organism evidence="1 2">
    <name type="scientific">Kangiella profundi</name>
    <dbReference type="NCBI Taxonomy" id="1561924"/>
    <lineage>
        <taxon>Bacteria</taxon>
        <taxon>Pseudomonadati</taxon>
        <taxon>Pseudomonadota</taxon>
        <taxon>Gammaproteobacteria</taxon>
        <taxon>Kangiellales</taxon>
        <taxon>Kangiellaceae</taxon>
        <taxon>Kangiella</taxon>
    </lineage>
</organism>
<reference evidence="1 2" key="1">
    <citation type="submission" date="2017-12" db="EMBL/GenBank/DDBJ databases">
        <title>Kangiella profundi FT102 completed genome.</title>
        <authorList>
            <person name="Xu J."/>
            <person name="Wang J."/>
            <person name="Lu Y."/>
        </authorList>
    </citation>
    <scope>NUCLEOTIDE SEQUENCE [LARGE SCALE GENOMIC DNA]</scope>
    <source>
        <strain evidence="1 2">FT102</strain>
    </source>
</reference>
<dbReference type="InterPro" id="IPR032314">
    <property type="entry name" value="DUF4845"/>
</dbReference>
<dbReference type="KEGG" id="kpd:CW740_03430"/>
<evidence type="ECO:0000313" key="1">
    <source>
        <dbReference type="EMBL" id="AUD78345.1"/>
    </source>
</evidence>
<dbReference type="AlphaFoldDB" id="A0A2K9A3A1"/>